<accession>A0AAN7JVV3</accession>
<dbReference type="GO" id="GO:0005739">
    <property type="term" value="C:mitochondrion"/>
    <property type="evidence" value="ECO:0007669"/>
    <property type="project" value="UniProtKB-SubCell"/>
</dbReference>
<dbReference type="AlphaFoldDB" id="A0AAN7JVV3"/>
<proteinExistence type="inferred from homology"/>
<feature type="domain" description="Ribosomal protein mS38 C-terminal" evidence="6">
    <location>
        <begin position="99"/>
        <end position="126"/>
    </location>
</feature>
<evidence type="ECO:0000259" key="6">
    <source>
        <dbReference type="SMART" id="SM01155"/>
    </source>
</evidence>
<name>A0AAN7JVV3_9MYRT</name>
<dbReference type="PANTHER" id="PTHR32035">
    <property type="entry name" value="AURORA KINASE A-INTERACTING PROTEIN"/>
    <property type="match status" value="1"/>
</dbReference>
<reference evidence="7 8" key="1">
    <citation type="journal article" date="2023" name="Hortic Res">
        <title>Pangenome of water caltrop reveals structural variations and asymmetric subgenome divergence after allopolyploidization.</title>
        <authorList>
            <person name="Zhang X."/>
            <person name="Chen Y."/>
            <person name="Wang L."/>
            <person name="Yuan Y."/>
            <person name="Fang M."/>
            <person name="Shi L."/>
            <person name="Lu R."/>
            <person name="Comes H.P."/>
            <person name="Ma Y."/>
            <person name="Chen Y."/>
            <person name="Huang G."/>
            <person name="Zhou Y."/>
            <person name="Zheng Z."/>
            <person name="Qiu Y."/>
        </authorList>
    </citation>
    <scope>NUCLEOTIDE SEQUENCE [LARGE SCALE GENOMIC DNA]</scope>
    <source>
        <tissue evidence="7">Roots</tissue>
    </source>
</reference>
<evidence type="ECO:0000256" key="1">
    <source>
        <dbReference type="ARBA" id="ARBA00004173"/>
    </source>
</evidence>
<evidence type="ECO:0000256" key="2">
    <source>
        <dbReference type="ARBA" id="ARBA00023128"/>
    </source>
</evidence>
<evidence type="ECO:0000256" key="3">
    <source>
        <dbReference type="ARBA" id="ARBA00035647"/>
    </source>
</evidence>
<evidence type="ECO:0000256" key="5">
    <source>
        <dbReference type="SAM" id="MobiDB-lite"/>
    </source>
</evidence>
<feature type="region of interest" description="Disordered" evidence="5">
    <location>
        <begin position="105"/>
        <end position="127"/>
    </location>
</feature>
<comment type="caution">
    <text evidence="7">The sequence shown here is derived from an EMBL/GenBank/DDBJ whole genome shotgun (WGS) entry which is preliminary data.</text>
</comment>
<comment type="subcellular location">
    <subcellularLocation>
        <location evidence="1">Mitochondrion</location>
    </subcellularLocation>
</comment>
<dbReference type="Proteomes" id="UP001345219">
    <property type="component" value="Chromosome 2"/>
</dbReference>
<dbReference type="PANTHER" id="PTHR32035:SF3">
    <property type="entry name" value="SMALL RIBOSOMAL SUBUNIT PROTEIN MS38"/>
    <property type="match status" value="1"/>
</dbReference>
<dbReference type="Pfam" id="PF08213">
    <property type="entry name" value="COX24_C"/>
    <property type="match status" value="1"/>
</dbReference>
<keyword evidence="8" id="KW-1185">Reference proteome</keyword>
<protein>
    <recommendedName>
        <fullName evidence="4">Small ribosomal subunit protein mS38</fullName>
    </recommendedName>
</protein>
<evidence type="ECO:0000313" key="8">
    <source>
        <dbReference type="Proteomes" id="UP001345219"/>
    </source>
</evidence>
<dbReference type="EMBL" id="JAXIOK010000015">
    <property type="protein sequence ID" value="KAK4754719.1"/>
    <property type="molecule type" value="Genomic_DNA"/>
</dbReference>
<keyword evidence="2" id="KW-0496">Mitochondrion</keyword>
<evidence type="ECO:0000313" key="7">
    <source>
        <dbReference type="EMBL" id="KAK4754719.1"/>
    </source>
</evidence>
<organism evidence="7 8">
    <name type="scientific">Trapa incisa</name>
    <dbReference type="NCBI Taxonomy" id="236973"/>
    <lineage>
        <taxon>Eukaryota</taxon>
        <taxon>Viridiplantae</taxon>
        <taxon>Streptophyta</taxon>
        <taxon>Embryophyta</taxon>
        <taxon>Tracheophyta</taxon>
        <taxon>Spermatophyta</taxon>
        <taxon>Magnoliopsida</taxon>
        <taxon>eudicotyledons</taxon>
        <taxon>Gunneridae</taxon>
        <taxon>Pentapetalae</taxon>
        <taxon>rosids</taxon>
        <taxon>malvids</taxon>
        <taxon>Myrtales</taxon>
        <taxon>Lythraceae</taxon>
        <taxon>Trapa</taxon>
    </lineage>
</organism>
<dbReference type="SMART" id="SM01155">
    <property type="entry name" value="DUF1713"/>
    <property type="match status" value="1"/>
</dbReference>
<dbReference type="InterPro" id="IPR013177">
    <property type="entry name" value="Ribosomal_mS38_C"/>
</dbReference>
<evidence type="ECO:0000256" key="4">
    <source>
        <dbReference type="ARBA" id="ARBA00035682"/>
    </source>
</evidence>
<comment type="similarity">
    <text evidence="3">Belongs to the mitochondrion-specific ribosomal protein mS38 family.</text>
</comment>
<gene>
    <name evidence="7" type="ORF">SAY87_002823</name>
</gene>
<sequence>MASALQKLLRRSQIARAISTLQNHKPPYQFPAFHILDPRNAPAALLDRFLGGQTAETHVLSRPAPIFPSFRLGIFAEPVFVVESNADEVESEKLDGTLWADSVKKKRKKKMNKHKYKKLRKSLRRQT</sequence>